<evidence type="ECO:0000313" key="2">
    <source>
        <dbReference type="EMBL" id="AEF56140.1"/>
    </source>
</evidence>
<keyword evidence="1" id="KW-0732">Signal</keyword>
<dbReference type="HOGENOM" id="CLU_1419957_0_0_6"/>
<accession>F6CS33</accession>
<dbReference type="Proteomes" id="UP000009230">
    <property type="component" value="Chromosome"/>
</dbReference>
<dbReference type="eggNOG" id="ENOG5032PS7">
    <property type="taxonomic scope" value="Bacteria"/>
</dbReference>
<gene>
    <name evidence="2" type="ordered locus">Mar181_3113</name>
</gene>
<dbReference type="PROSITE" id="PS51257">
    <property type="entry name" value="PROKAR_LIPOPROTEIN"/>
    <property type="match status" value="1"/>
</dbReference>
<dbReference type="EMBL" id="CP002771">
    <property type="protein sequence ID" value="AEF56140.1"/>
    <property type="molecule type" value="Genomic_DNA"/>
</dbReference>
<dbReference type="KEGG" id="mpc:Mar181_3113"/>
<evidence type="ECO:0008006" key="4">
    <source>
        <dbReference type="Google" id="ProtNLM"/>
    </source>
</evidence>
<dbReference type="AlphaFoldDB" id="F6CS33"/>
<dbReference type="STRING" id="491952.Mar181_3113"/>
<dbReference type="OrthoDB" id="6105117at2"/>
<feature type="chain" id="PRO_5003334284" description="Lipoprotein" evidence="1">
    <location>
        <begin position="26"/>
        <end position="192"/>
    </location>
</feature>
<evidence type="ECO:0000313" key="3">
    <source>
        <dbReference type="Proteomes" id="UP000009230"/>
    </source>
</evidence>
<reference evidence="2 3" key="1">
    <citation type="journal article" date="2012" name="Stand. Genomic Sci.">
        <title>Complete genome sequence of Marinomonas posidonica type strain (IVIA-Po-181(T)).</title>
        <authorList>
            <person name="Lucas-Elio P."/>
            <person name="Goodwin L."/>
            <person name="Woyke T."/>
            <person name="Pitluck S."/>
            <person name="Nolan M."/>
            <person name="Kyrpides N.C."/>
            <person name="Detter J.C."/>
            <person name="Copeland A."/>
            <person name="Lu M."/>
            <person name="Bruce D."/>
            <person name="Detter C."/>
            <person name="Tapia R."/>
            <person name="Han S."/>
            <person name="Land M.L."/>
            <person name="Ivanova N."/>
            <person name="Mikhailova N."/>
            <person name="Johnston A.W."/>
            <person name="Sanchez-Amat A."/>
        </authorList>
    </citation>
    <scope>NUCLEOTIDE SEQUENCE [LARGE SCALE GENOMIC DNA]</scope>
    <source>
        <strain evidence="3">CECT 7376 / NCIMB 14433 / IVIA-Po-181</strain>
    </source>
</reference>
<feature type="signal peptide" evidence="1">
    <location>
        <begin position="1"/>
        <end position="25"/>
    </location>
</feature>
<name>F6CS33_MARPP</name>
<evidence type="ECO:0000256" key="1">
    <source>
        <dbReference type="SAM" id="SignalP"/>
    </source>
</evidence>
<proteinExistence type="predicted"/>
<sequence>MKSVNKFPHLSTMLCLLCAITLMSACSSSEEEVIQGTVFGHVSPQIRAMVIIPSPKVGTLFNLRGVVGKGEMIVRTTSQNCVAMPIRIAAGDFGGTNVGIYRGQPIRLRIYQKDIVQRLLSGDEVTSKHYHIKAVGDETAGDIQIESGLGLNYGFVLNPEEWSWGSIFGLNKQQVSCDLLVMNFKKSGLNLI</sequence>
<protein>
    <recommendedName>
        <fullName evidence="4">Lipoprotein</fullName>
    </recommendedName>
</protein>
<keyword evidence="3" id="KW-1185">Reference proteome</keyword>
<dbReference type="RefSeq" id="WP_013797610.1">
    <property type="nucleotide sequence ID" value="NC_015559.1"/>
</dbReference>
<organism evidence="2 3">
    <name type="scientific">Marinomonas posidonica (strain CECT 7376 / NCIMB 14433 / IVIA-Po-181)</name>
    <dbReference type="NCBI Taxonomy" id="491952"/>
    <lineage>
        <taxon>Bacteria</taxon>
        <taxon>Pseudomonadati</taxon>
        <taxon>Pseudomonadota</taxon>
        <taxon>Gammaproteobacteria</taxon>
        <taxon>Oceanospirillales</taxon>
        <taxon>Oceanospirillaceae</taxon>
        <taxon>Marinomonas</taxon>
    </lineage>
</organism>